<dbReference type="Proteomes" id="UP000799428">
    <property type="component" value="Unassembled WGS sequence"/>
</dbReference>
<proteinExistence type="predicted"/>
<organism evidence="1 2">
    <name type="scientific">Pleomassaria siparia CBS 279.74</name>
    <dbReference type="NCBI Taxonomy" id="1314801"/>
    <lineage>
        <taxon>Eukaryota</taxon>
        <taxon>Fungi</taxon>
        <taxon>Dikarya</taxon>
        <taxon>Ascomycota</taxon>
        <taxon>Pezizomycotina</taxon>
        <taxon>Dothideomycetes</taxon>
        <taxon>Pleosporomycetidae</taxon>
        <taxon>Pleosporales</taxon>
        <taxon>Pleomassariaceae</taxon>
        <taxon>Pleomassaria</taxon>
    </lineage>
</organism>
<evidence type="ECO:0000313" key="1">
    <source>
        <dbReference type="EMBL" id="KAF2712381.1"/>
    </source>
</evidence>
<reference evidence="1" key="1">
    <citation type="journal article" date="2020" name="Stud. Mycol.">
        <title>101 Dothideomycetes genomes: a test case for predicting lifestyles and emergence of pathogens.</title>
        <authorList>
            <person name="Haridas S."/>
            <person name="Albert R."/>
            <person name="Binder M."/>
            <person name="Bloem J."/>
            <person name="Labutti K."/>
            <person name="Salamov A."/>
            <person name="Andreopoulos B."/>
            <person name="Baker S."/>
            <person name="Barry K."/>
            <person name="Bills G."/>
            <person name="Bluhm B."/>
            <person name="Cannon C."/>
            <person name="Castanera R."/>
            <person name="Culley D."/>
            <person name="Daum C."/>
            <person name="Ezra D."/>
            <person name="Gonzalez J."/>
            <person name="Henrissat B."/>
            <person name="Kuo A."/>
            <person name="Liang C."/>
            <person name="Lipzen A."/>
            <person name="Lutzoni F."/>
            <person name="Magnuson J."/>
            <person name="Mondo S."/>
            <person name="Nolan M."/>
            <person name="Ohm R."/>
            <person name="Pangilinan J."/>
            <person name="Park H.-J."/>
            <person name="Ramirez L."/>
            <person name="Alfaro M."/>
            <person name="Sun H."/>
            <person name="Tritt A."/>
            <person name="Yoshinaga Y."/>
            <person name="Zwiers L.-H."/>
            <person name="Turgeon B."/>
            <person name="Goodwin S."/>
            <person name="Spatafora J."/>
            <person name="Crous P."/>
            <person name="Grigoriev I."/>
        </authorList>
    </citation>
    <scope>NUCLEOTIDE SEQUENCE</scope>
    <source>
        <strain evidence="1">CBS 279.74</strain>
    </source>
</reference>
<sequence>MVSFLLPPGLAAPVVSAVFPLLSFSRRSSLAKQSTFDLLRCLNNSDFIDCLHLQWNYRSSSFMLLALTTFSPSTVSVLRLSRIVINGITYTTEHTISLCGRKIASFCYPLCFFLRYDSNTRD</sequence>
<accession>A0A6G1KJ04</accession>
<keyword evidence="2" id="KW-1185">Reference proteome</keyword>
<protein>
    <submittedName>
        <fullName evidence="1">Uncharacterized protein</fullName>
    </submittedName>
</protein>
<name>A0A6G1KJ04_9PLEO</name>
<dbReference type="EMBL" id="MU005766">
    <property type="protein sequence ID" value="KAF2712381.1"/>
    <property type="molecule type" value="Genomic_DNA"/>
</dbReference>
<evidence type="ECO:0000313" key="2">
    <source>
        <dbReference type="Proteomes" id="UP000799428"/>
    </source>
</evidence>
<dbReference type="AlphaFoldDB" id="A0A6G1KJ04"/>
<gene>
    <name evidence="1" type="ORF">K504DRAFT_202873</name>
</gene>